<gene>
    <name evidence="1" type="ORF">BCF58_2265</name>
</gene>
<proteinExistence type="predicted"/>
<name>A0A495SE31_9FLAO</name>
<dbReference type="AlphaFoldDB" id="A0A495SE31"/>
<dbReference type="OrthoDB" id="893348at2"/>
<organism evidence="1 2">
    <name type="scientific">Chryseobacterium defluvii</name>
    <dbReference type="NCBI Taxonomy" id="160396"/>
    <lineage>
        <taxon>Bacteria</taxon>
        <taxon>Pseudomonadati</taxon>
        <taxon>Bacteroidota</taxon>
        <taxon>Flavobacteriia</taxon>
        <taxon>Flavobacteriales</taxon>
        <taxon>Weeksellaceae</taxon>
        <taxon>Chryseobacterium group</taxon>
        <taxon>Chryseobacterium</taxon>
    </lineage>
</organism>
<keyword evidence="2" id="KW-1185">Reference proteome</keyword>
<dbReference type="RefSeq" id="WP_121461855.1">
    <property type="nucleotide sequence ID" value="NZ_RBXB01000002.1"/>
</dbReference>
<accession>A0A495SE31</accession>
<dbReference type="Proteomes" id="UP000272428">
    <property type="component" value="Unassembled WGS sequence"/>
</dbReference>
<protein>
    <submittedName>
        <fullName evidence="1">Uncharacterized protein</fullName>
    </submittedName>
</protein>
<comment type="caution">
    <text evidence="1">The sequence shown here is derived from an EMBL/GenBank/DDBJ whole genome shotgun (WGS) entry which is preliminary data.</text>
</comment>
<evidence type="ECO:0000313" key="1">
    <source>
        <dbReference type="EMBL" id="RKS98126.1"/>
    </source>
</evidence>
<sequence>MEILNIKISRFTDIISGVKLYENDDLLIIIQNPVDYVLDGVCFINKKYIQNMKLDEDHMMKKILEHKISKYNINNYYRNFKNIKDTIDYFKDNQSKLIELTLDSPTYSIIGKIQNVNIKSFKLNMLSVKAQYLNEEKFEYDKIRILTIDSDYLNSLEYFMSL</sequence>
<reference evidence="1 2" key="1">
    <citation type="submission" date="2018-10" db="EMBL/GenBank/DDBJ databases">
        <title>Genomic Encyclopedia of Archaeal and Bacterial Type Strains, Phase II (KMG-II): from individual species to whole genera.</title>
        <authorList>
            <person name="Goeker M."/>
        </authorList>
    </citation>
    <scope>NUCLEOTIDE SEQUENCE [LARGE SCALE GENOMIC DNA]</scope>
    <source>
        <strain evidence="1 2">DSM 14219</strain>
    </source>
</reference>
<dbReference type="EMBL" id="RBXB01000002">
    <property type="protein sequence ID" value="RKS98126.1"/>
    <property type="molecule type" value="Genomic_DNA"/>
</dbReference>
<evidence type="ECO:0000313" key="2">
    <source>
        <dbReference type="Proteomes" id="UP000272428"/>
    </source>
</evidence>